<dbReference type="EMBL" id="KN832170">
    <property type="protein sequence ID" value="KIN93437.1"/>
    <property type="molecule type" value="Genomic_DNA"/>
</dbReference>
<feature type="non-terminal residue" evidence="2">
    <location>
        <position position="246"/>
    </location>
</feature>
<dbReference type="SUPFAM" id="SSF47823">
    <property type="entry name" value="lambda integrase-like, N-terminal domain"/>
    <property type="match status" value="1"/>
</dbReference>
<sequence>MSSLEKLLQTSNNRVDKFNAPLNHKDSPQISFPRPYHPHLTPAPSVLRLHCLAKDRLLSWRPASLTPETADSVPLAPETIQRITNVIGASWTDATKELYGTSLLVYHVFCDMNGIPDSSRCPISSDLLSAFLASCAGSHSGSTLANYAAGIRAWHIVHRCRWDINEKEYKAILEGATRLAPASSKRPCRAPFMTDILELLHSMLDRNNPRDTAIYACLVVTFYCVARLGEFTVSSIQSFDPTKHIS</sequence>
<keyword evidence="3" id="KW-1185">Reference proteome</keyword>
<dbReference type="HOGENOM" id="CLU_003292_2_1_1"/>
<dbReference type="AlphaFoldDB" id="A0A0C3I8K1"/>
<gene>
    <name evidence="2" type="ORF">M404DRAFT_171255</name>
</gene>
<protein>
    <recommendedName>
        <fullName evidence="4">Core-binding (CB) domain-containing protein</fullName>
    </recommendedName>
</protein>
<dbReference type="GO" id="GO:0003677">
    <property type="term" value="F:DNA binding"/>
    <property type="evidence" value="ECO:0007669"/>
    <property type="project" value="UniProtKB-KW"/>
</dbReference>
<proteinExistence type="predicted"/>
<dbReference type="InterPro" id="IPR010998">
    <property type="entry name" value="Integrase_recombinase_N"/>
</dbReference>
<evidence type="ECO:0008006" key="4">
    <source>
        <dbReference type="Google" id="ProtNLM"/>
    </source>
</evidence>
<reference evidence="2 3" key="1">
    <citation type="submission" date="2014-04" db="EMBL/GenBank/DDBJ databases">
        <authorList>
            <consortium name="DOE Joint Genome Institute"/>
            <person name="Kuo A."/>
            <person name="Kohler A."/>
            <person name="Costa M.D."/>
            <person name="Nagy L.G."/>
            <person name="Floudas D."/>
            <person name="Copeland A."/>
            <person name="Barry K.W."/>
            <person name="Cichocki N."/>
            <person name="Veneault-Fourrey C."/>
            <person name="LaButti K."/>
            <person name="Lindquist E.A."/>
            <person name="Lipzen A."/>
            <person name="Lundell T."/>
            <person name="Morin E."/>
            <person name="Murat C."/>
            <person name="Sun H."/>
            <person name="Tunlid A."/>
            <person name="Henrissat B."/>
            <person name="Grigoriev I.V."/>
            <person name="Hibbett D.S."/>
            <person name="Martin F."/>
            <person name="Nordberg H.P."/>
            <person name="Cantor M.N."/>
            <person name="Hua S.X."/>
        </authorList>
    </citation>
    <scope>NUCLEOTIDE SEQUENCE [LARGE SCALE GENOMIC DNA]</scope>
    <source>
        <strain evidence="2 3">Marx 270</strain>
    </source>
</reference>
<reference evidence="3" key="2">
    <citation type="submission" date="2015-01" db="EMBL/GenBank/DDBJ databases">
        <title>Evolutionary Origins and Diversification of the Mycorrhizal Mutualists.</title>
        <authorList>
            <consortium name="DOE Joint Genome Institute"/>
            <consortium name="Mycorrhizal Genomics Consortium"/>
            <person name="Kohler A."/>
            <person name="Kuo A."/>
            <person name="Nagy L.G."/>
            <person name="Floudas D."/>
            <person name="Copeland A."/>
            <person name="Barry K.W."/>
            <person name="Cichocki N."/>
            <person name="Veneault-Fourrey C."/>
            <person name="LaButti K."/>
            <person name="Lindquist E.A."/>
            <person name="Lipzen A."/>
            <person name="Lundell T."/>
            <person name="Morin E."/>
            <person name="Murat C."/>
            <person name="Riley R."/>
            <person name="Ohm R."/>
            <person name="Sun H."/>
            <person name="Tunlid A."/>
            <person name="Henrissat B."/>
            <person name="Grigoriev I.V."/>
            <person name="Hibbett D.S."/>
            <person name="Martin F."/>
        </authorList>
    </citation>
    <scope>NUCLEOTIDE SEQUENCE [LARGE SCALE GENOMIC DNA]</scope>
    <source>
        <strain evidence="3">Marx 270</strain>
    </source>
</reference>
<dbReference type="STRING" id="870435.A0A0C3I8K1"/>
<dbReference type="InParanoid" id="A0A0C3I8K1"/>
<evidence type="ECO:0000313" key="2">
    <source>
        <dbReference type="EMBL" id="KIN93437.1"/>
    </source>
</evidence>
<name>A0A0C3I8K1_PISTI</name>
<keyword evidence="1" id="KW-0238">DNA-binding</keyword>
<dbReference type="Gene3D" id="1.10.150.130">
    <property type="match status" value="1"/>
</dbReference>
<evidence type="ECO:0000313" key="3">
    <source>
        <dbReference type="Proteomes" id="UP000054217"/>
    </source>
</evidence>
<dbReference type="OrthoDB" id="2682516at2759"/>
<dbReference type="Proteomes" id="UP000054217">
    <property type="component" value="Unassembled WGS sequence"/>
</dbReference>
<evidence type="ECO:0000256" key="1">
    <source>
        <dbReference type="ARBA" id="ARBA00023125"/>
    </source>
</evidence>
<accession>A0A0C3I8K1</accession>
<organism evidence="2 3">
    <name type="scientific">Pisolithus tinctorius Marx 270</name>
    <dbReference type="NCBI Taxonomy" id="870435"/>
    <lineage>
        <taxon>Eukaryota</taxon>
        <taxon>Fungi</taxon>
        <taxon>Dikarya</taxon>
        <taxon>Basidiomycota</taxon>
        <taxon>Agaricomycotina</taxon>
        <taxon>Agaricomycetes</taxon>
        <taxon>Agaricomycetidae</taxon>
        <taxon>Boletales</taxon>
        <taxon>Sclerodermatineae</taxon>
        <taxon>Pisolithaceae</taxon>
        <taxon>Pisolithus</taxon>
    </lineage>
</organism>